<organism evidence="1">
    <name type="scientific">uncultured Caudovirales phage</name>
    <dbReference type="NCBI Taxonomy" id="2100421"/>
    <lineage>
        <taxon>Viruses</taxon>
        <taxon>Duplodnaviria</taxon>
        <taxon>Heunggongvirae</taxon>
        <taxon>Uroviricota</taxon>
        <taxon>Caudoviricetes</taxon>
        <taxon>Peduoviridae</taxon>
        <taxon>Maltschvirus</taxon>
        <taxon>Maltschvirus maltsch</taxon>
    </lineage>
</organism>
<reference evidence="1" key="1">
    <citation type="submission" date="2020-04" db="EMBL/GenBank/DDBJ databases">
        <authorList>
            <person name="Chiriac C."/>
            <person name="Salcher M."/>
            <person name="Ghai R."/>
            <person name="Kavagutti S V."/>
        </authorList>
    </citation>
    <scope>NUCLEOTIDE SEQUENCE</scope>
</reference>
<accession>A0A6J5L7T6</accession>
<sequence length="64" mass="7142">MTLQDLLDQEAALANTGMQNSEERAKIHTVIRLKREAPAPVCFGNDDCSTRMLSMCPWRMDCGA</sequence>
<gene>
    <name evidence="1" type="ORF">UFOVP116_257</name>
</gene>
<proteinExistence type="predicted"/>
<dbReference type="EMBL" id="LR796237">
    <property type="protein sequence ID" value="CAB4130075.1"/>
    <property type="molecule type" value="Genomic_DNA"/>
</dbReference>
<name>A0A6J5L7T6_9CAUD</name>
<protein>
    <submittedName>
        <fullName evidence="1">Uncharacterized protein</fullName>
    </submittedName>
</protein>
<evidence type="ECO:0000313" key="1">
    <source>
        <dbReference type="EMBL" id="CAB4130075.1"/>
    </source>
</evidence>